<evidence type="ECO:0000256" key="1">
    <source>
        <dbReference type="SAM" id="MobiDB-lite"/>
    </source>
</evidence>
<evidence type="ECO:0000313" key="2">
    <source>
        <dbReference type="EMBL" id="EES51948.1"/>
    </source>
</evidence>
<organism evidence="2 3">
    <name type="scientific">Leptospirillum ferrodiazotrophum</name>
    <dbReference type="NCBI Taxonomy" id="412449"/>
    <lineage>
        <taxon>Bacteria</taxon>
        <taxon>Pseudomonadati</taxon>
        <taxon>Nitrospirota</taxon>
        <taxon>Nitrospiria</taxon>
        <taxon>Nitrospirales</taxon>
        <taxon>Nitrospiraceae</taxon>
        <taxon>Leptospirillum</taxon>
    </lineage>
</organism>
<dbReference type="Proteomes" id="UP000009374">
    <property type="component" value="Unassembled WGS sequence"/>
</dbReference>
<gene>
    <name evidence="2" type="ORF">UBAL3_95390010</name>
</gene>
<sequence>MSPYIRKHLMKIAQGLLLGVLLLKGPMIAWGSTCMTSAQIASGATAAGSVAVVAPSGTGAFMIGPALAFLGQVINCSSLSVYVGETMIVTALTSDFQNLQNAMIQDDSMMANEITNVLLTKEYGGASSSAPSQAVAGSGCQSADAAEQFAQGNLGKETIQTTYQNAISSFRKKVTTGTQPVAYTNQEKPGAFSSSTLFPSTSNAAISGSSSSGSSSAGPSANDAAHYIMNLTPRASCPWTLELSGSYTPERHRENMGQSLSPSRPPDGGEADSPAGPPRPETHTFLPDALTHQ</sequence>
<dbReference type="EMBL" id="GG693883">
    <property type="protein sequence ID" value="EES51948.1"/>
    <property type="molecule type" value="Genomic_DNA"/>
</dbReference>
<evidence type="ECO:0000313" key="3">
    <source>
        <dbReference type="Proteomes" id="UP000009374"/>
    </source>
</evidence>
<name>C6HZL3_9BACT</name>
<protein>
    <submittedName>
        <fullName evidence="2">Uncharacterized protein</fullName>
    </submittedName>
</protein>
<accession>C6HZL3</accession>
<reference evidence="2 3" key="1">
    <citation type="journal article" date="2009" name="Appl. Environ. Microbiol.">
        <title>Community genomic and proteomic analyses of chemoautotrophic iron-oxidizing "Leptospirillum rubarum" (Group II) and "Leptospirillum ferrodiazotrophum" (Group III) bacteria in acid mine drainage biofilms.</title>
        <authorList>
            <person name="Goltsman D.S."/>
            <person name="Denef V.J."/>
            <person name="Singer S.W."/>
            <person name="VerBerkmoes N.C."/>
            <person name="Lefsrud M."/>
            <person name="Mueller R.S."/>
            <person name="Dick G.J."/>
            <person name="Sun C.L."/>
            <person name="Wheeler K.E."/>
            <person name="Zemla A."/>
            <person name="Baker B.J."/>
            <person name="Hauser L."/>
            <person name="Land M."/>
            <person name="Shah M.B."/>
            <person name="Thelen M.P."/>
            <person name="Hettich R.L."/>
            <person name="Banfield J.F."/>
        </authorList>
    </citation>
    <scope>NUCLEOTIDE SEQUENCE [LARGE SCALE GENOMIC DNA]</scope>
</reference>
<feature type="region of interest" description="Disordered" evidence="1">
    <location>
        <begin position="249"/>
        <end position="293"/>
    </location>
</feature>
<keyword evidence="3" id="KW-1185">Reference proteome</keyword>
<dbReference type="AlphaFoldDB" id="C6HZL3"/>
<proteinExistence type="predicted"/>